<evidence type="ECO:0000313" key="5">
    <source>
        <dbReference type="Proteomes" id="UP000193200"/>
    </source>
</evidence>
<dbReference type="SUPFAM" id="SSF51261">
    <property type="entry name" value="Duplicated hybrid motif"/>
    <property type="match status" value="1"/>
</dbReference>
<dbReference type="PANTHER" id="PTHR21666:SF270">
    <property type="entry name" value="MUREIN HYDROLASE ACTIVATOR ENVC"/>
    <property type="match status" value="1"/>
</dbReference>
<dbReference type="PANTHER" id="PTHR21666">
    <property type="entry name" value="PEPTIDASE-RELATED"/>
    <property type="match status" value="1"/>
</dbReference>
<dbReference type="Proteomes" id="UP000193200">
    <property type="component" value="Unassembled WGS sequence"/>
</dbReference>
<dbReference type="CDD" id="cd12797">
    <property type="entry name" value="M23_peptidase"/>
    <property type="match status" value="1"/>
</dbReference>
<keyword evidence="1" id="KW-0175">Coiled coil</keyword>
<feature type="domain" description="M23ase beta-sheet core" evidence="2">
    <location>
        <begin position="472"/>
        <end position="566"/>
    </location>
</feature>
<proteinExistence type="predicted"/>
<accession>A0A1Y5SVW5</accession>
<sequence length="584" mass="64203">MNQRPNWRERFFPERQIYLRSRGRVRFLTLRLGHQIGLVALLVLGLAGLARGAYEVVFQDSLLDARGIEIEILRTERHHLADSLDTTRQELVRANDELASGYSKLQELIEFRSKLRSDLDATSSILEAETARRQKAEQRGGRLASDNATLRRKLQAAEQRSADLARKLAKLELEVAAAGEDRDTTRNRLAASLRDLTELRDKLQTALADNRRRDARLATLAGELEAKRSLAAQEAAAGERLRSRLANLEAAYESAKRKSAALTAELTEREATLAGVIAQRDRLADTSSDVSSRASELLTQLARTTETAALARDALHANQSRLAAERARQEGILQERDRLRRAVAELEDTVDIIRRSQTNLLARVQEQTLAGVAVLEDAIRLAGLDPDSFVTEPPAETIGQGGPLTLTGVSAGAADDLGSVMSDAGQIELILARWSGLQAALSQMPLARPSDNGYISSLFGKRRDPFTKRKAYHSGVDIAAPKKTPVLATSAGTVTYVGSKGPYGRLVEIDHGAGFKTRYAHLYKTLVKRGEKVQFRQKIGLMGSTGRSTGSHVHYEVLFQGKNYDPSDFFEAGRYVFKGGKDDG</sequence>
<dbReference type="Gene3D" id="2.70.70.10">
    <property type="entry name" value="Glucose Permease (Domain IIA)"/>
    <property type="match status" value="1"/>
</dbReference>
<dbReference type="FunFam" id="2.70.70.10:FF:000006">
    <property type="entry name" value="M23 family peptidase"/>
    <property type="match status" value="1"/>
</dbReference>
<evidence type="ECO:0000259" key="2">
    <source>
        <dbReference type="Pfam" id="PF01551"/>
    </source>
</evidence>
<dbReference type="Pfam" id="PF19353">
    <property type="entry name" value="DUF5930"/>
    <property type="match status" value="1"/>
</dbReference>
<dbReference type="InterPro" id="IPR016047">
    <property type="entry name" value="M23ase_b-sheet_dom"/>
</dbReference>
<evidence type="ECO:0000259" key="3">
    <source>
        <dbReference type="Pfam" id="PF19353"/>
    </source>
</evidence>
<dbReference type="Pfam" id="PF01551">
    <property type="entry name" value="Peptidase_M23"/>
    <property type="match status" value="1"/>
</dbReference>
<evidence type="ECO:0000313" key="4">
    <source>
        <dbReference type="EMBL" id="SLN49233.1"/>
    </source>
</evidence>
<feature type="coiled-coil region" evidence="1">
    <location>
        <begin position="238"/>
        <end position="265"/>
    </location>
</feature>
<gene>
    <name evidence="4" type="primary">mepM_3</name>
    <name evidence="4" type="ORF">OCH7691_02148</name>
</gene>
<feature type="coiled-coil region" evidence="1">
    <location>
        <begin position="329"/>
        <end position="356"/>
    </location>
</feature>
<organism evidence="4 5">
    <name type="scientific">Oceanibacterium hippocampi</name>
    <dbReference type="NCBI Taxonomy" id="745714"/>
    <lineage>
        <taxon>Bacteria</taxon>
        <taxon>Pseudomonadati</taxon>
        <taxon>Pseudomonadota</taxon>
        <taxon>Alphaproteobacteria</taxon>
        <taxon>Sneathiellales</taxon>
        <taxon>Sneathiellaceae</taxon>
        <taxon>Oceanibacterium</taxon>
    </lineage>
</organism>
<name>A0A1Y5SVW5_9PROT</name>
<dbReference type="EMBL" id="FWFR01000001">
    <property type="protein sequence ID" value="SLN49233.1"/>
    <property type="molecule type" value="Genomic_DNA"/>
</dbReference>
<dbReference type="GO" id="GO:0004222">
    <property type="term" value="F:metalloendopeptidase activity"/>
    <property type="evidence" value="ECO:0007669"/>
    <property type="project" value="TreeGrafter"/>
</dbReference>
<dbReference type="AlphaFoldDB" id="A0A1Y5SVW5"/>
<dbReference type="EC" id="3.4.24.-" evidence="4"/>
<dbReference type="RefSeq" id="WP_085883342.1">
    <property type="nucleotide sequence ID" value="NZ_FWFR01000001.1"/>
</dbReference>
<dbReference type="InterPro" id="IPR050570">
    <property type="entry name" value="Cell_wall_metabolism_enzyme"/>
</dbReference>
<dbReference type="InterPro" id="IPR011055">
    <property type="entry name" value="Dup_hybrid_motif"/>
</dbReference>
<evidence type="ECO:0000256" key="1">
    <source>
        <dbReference type="SAM" id="Coils"/>
    </source>
</evidence>
<feature type="coiled-coil region" evidence="1">
    <location>
        <begin position="147"/>
        <end position="213"/>
    </location>
</feature>
<dbReference type="InterPro" id="IPR045974">
    <property type="entry name" value="DUF5930"/>
</dbReference>
<dbReference type="InParanoid" id="A0A1Y5SVW5"/>
<keyword evidence="4" id="KW-0378">Hydrolase</keyword>
<feature type="domain" description="DUF5930" evidence="3">
    <location>
        <begin position="209"/>
        <end position="451"/>
    </location>
</feature>
<dbReference type="OrthoDB" id="9805070at2"/>
<keyword evidence="5" id="KW-1185">Reference proteome</keyword>
<protein>
    <submittedName>
        <fullName evidence="4">Murein DD-endopeptidase MepM</fullName>
        <ecNumber evidence="4">3.4.24.-</ecNumber>
    </submittedName>
</protein>
<reference evidence="4 5" key="1">
    <citation type="submission" date="2017-03" db="EMBL/GenBank/DDBJ databases">
        <authorList>
            <person name="Afonso C.L."/>
            <person name="Miller P.J."/>
            <person name="Scott M.A."/>
            <person name="Spackman E."/>
            <person name="Goraichik I."/>
            <person name="Dimitrov K.M."/>
            <person name="Suarez D.L."/>
            <person name="Swayne D.E."/>
        </authorList>
    </citation>
    <scope>NUCLEOTIDE SEQUENCE [LARGE SCALE GENOMIC DNA]</scope>
    <source>
        <strain evidence="4 5">CECT 7691</strain>
    </source>
</reference>